<dbReference type="EMBL" id="JRUN01000014">
    <property type="protein sequence ID" value="KHD85903.1"/>
    <property type="molecule type" value="Genomic_DNA"/>
</dbReference>
<protein>
    <submittedName>
        <fullName evidence="2">Spore germination protein GerPE</fullName>
    </submittedName>
    <submittedName>
        <fullName evidence="1">Spore gernimation protein</fullName>
    </submittedName>
</protein>
<evidence type="ECO:0000313" key="2">
    <source>
        <dbReference type="EMBL" id="NEY18856.1"/>
    </source>
</evidence>
<dbReference type="Proteomes" id="UP000476934">
    <property type="component" value="Unassembled WGS sequence"/>
</dbReference>
<reference evidence="2 4" key="2">
    <citation type="submission" date="2020-02" db="EMBL/GenBank/DDBJ databases">
        <authorList>
            <person name="Feng H."/>
        </authorList>
    </citation>
    <scope>NUCLEOTIDE SEQUENCE [LARGE SCALE GENOMIC DNA]</scope>
    <source>
        <strain evidence="2 4">Gsoil 114</strain>
    </source>
</reference>
<dbReference type="Proteomes" id="UP000030588">
    <property type="component" value="Unassembled WGS sequence"/>
</dbReference>
<proteinExistence type="predicted"/>
<dbReference type="AlphaFoldDB" id="A0A0A6VEL1"/>
<dbReference type="Pfam" id="PF10970">
    <property type="entry name" value="GerPE"/>
    <property type="match status" value="1"/>
</dbReference>
<evidence type="ECO:0000313" key="1">
    <source>
        <dbReference type="EMBL" id="KHD85903.1"/>
    </source>
</evidence>
<reference evidence="2 4" key="3">
    <citation type="submission" date="2020-03" db="EMBL/GenBank/DDBJ databases">
        <title>Bacillus aquiflavi sp. nov., isolated from yellow water of strong flavor Chinese baijiu in Yibin region of China.</title>
        <authorList>
            <person name="Xie J."/>
        </authorList>
    </citation>
    <scope>NUCLEOTIDE SEQUENCE [LARGE SCALE GENOMIC DNA]</scope>
    <source>
        <strain evidence="2 4">Gsoil 114</strain>
    </source>
</reference>
<dbReference type="InterPro" id="IPR024496">
    <property type="entry name" value="Spore_germ_GerPE"/>
</dbReference>
<name>A0A0A6VEL1_9BACI</name>
<accession>A0A0A6VEL1</accession>
<dbReference type="STRING" id="363870.NG54_06550"/>
<sequence>MFRSSVVDYINIKNVIFSSNIIVGDSNKIEMDSRIIAIQRQQEIFYGYEAPFENFPIFTEVIPIPPITEELHFQRFNADPVIKVGTINVLGFSTSTVLQVGNTKDIYLESRIHHLRQLNPQSKEEALTTFHHEI</sequence>
<gene>
    <name evidence="2" type="ORF">G4D61_02590</name>
    <name evidence="1" type="ORF">NG54_06550</name>
</gene>
<reference evidence="1 3" key="1">
    <citation type="submission" date="2014-10" db="EMBL/GenBank/DDBJ databases">
        <title>Draft genome of phytase producing Bacillus ginsengihumi strain M2.11.</title>
        <authorList>
            <person name="Toymentseva A."/>
            <person name="Boulygina E.A."/>
            <person name="Kazakov S.V."/>
            <person name="Kayumov I."/>
            <person name="Suleimanova A.D."/>
            <person name="Mardanova A.M."/>
            <person name="Maria S.N."/>
            <person name="Sergey M.Y."/>
            <person name="Sharipova M.R."/>
        </authorList>
    </citation>
    <scope>NUCLEOTIDE SEQUENCE [LARGE SCALE GENOMIC DNA]</scope>
    <source>
        <strain evidence="1 3">M2.11</strain>
    </source>
</reference>
<dbReference type="OrthoDB" id="2599887at2"/>
<comment type="caution">
    <text evidence="1">The sequence shown here is derived from an EMBL/GenBank/DDBJ whole genome shotgun (WGS) entry which is preliminary data.</text>
</comment>
<dbReference type="RefSeq" id="WP_025727529.1">
    <property type="nucleotide sequence ID" value="NZ_JAAIWK010000002.1"/>
</dbReference>
<evidence type="ECO:0000313" key="4">
    <source>
        <dbReference type="Proteomes" id="UP000476934"/>
    </source>
</evidence>
<evidence type="ECO:0000313" key="3">
    <source>
        <dbReference type="Proteomes" id="UP000030588"/>
    </source>
</evidence>
<keyword evidence="4" id="KW-1185">Reference proteome</keyword>
<organism evidence="1 3">
    <name type="scientific">Heyndrickxia ginsengihumi</name>
    <dbReference type="NCBI Taxonomy" id="363870"/>
    <lineage>
        <taxon>Bacteria</taxon>
        <taxon>Bacillati</taxon>
        <taxon>Bacillota</taxon>
        <taxon>Bacilli</taxon>
        <taxon>Bacillales</taxon>
        <taxon>Bacillaceae</taxon>
        <taxon>Heyndrickxia</taxon>
    </lineage>
</organism>
<dbReference type="EMBL" id="JAAIWK010000002">
    <property type="protein sequence ID" value="NEY18856.1"/>
    <property type="molecule type" value="Genomic_DNA"/>
</dbReference>